<protein>
    <submittedName>
        <fullName evidence="2">Peptidase</fullName>
    </submittedName>
</protein>
<dbReference type="Proteomes" id="UP000305165">
    <property type="component" value="Unassembled WGS sequence"/>
</dbReference>
<gene>
    <name evidence="3" type="ORF">FAJ39_00310</name>
    <name evidence="2" type="ORF">FAJ39_04280</name>
</gene>
<name>A0A4T2GMF6_STRSU</name>
<keyword evidence="1" id="KW-0472">Membrane</keyword>
<dbReference type="InterPro" id="IPR046350">
    <property type="entry name" value="Cystatin_sf"/>
</dbReference>
<keyword evidence="1" id="KW-0812">Transmembrane</keyword>
<comment type="caution">
    <text evidence="2">The sequence shown here is derived from an EMBL/GenBank/DDBJ whole genome shotgun (WGS) entry which is preliminary data.</text>
</comment>
<evidence type="ECO:0000313" key="2">
    <source>
        <dbReference type="EMBL" id="TII00289.1"/>
    </source>
</evidence>
<dbReference type="EMBL" id="SSXO01000002">
    <property type="protein sequence ID" value="TII00289.1"/>
    <property type="molecule type" value="Genomic_DNA"/>
</dbReference>
<accession>A0A4T2GMF6</accession>
<evidence type="ECO:0000256" key="1">
    <source>
        <dbReference type="SAM" id="Phobius"/>
    </source>
</evidence>
<dbReference type="AlphaFoldDB" id="A0A4T2GMF6"/>
<dbReference type="OrthoDB" id="2242521at2"/>
<organism evidence="2 4">
    <name type="scientific">Streptococcus suis</name>
    <dbReference type="NCBI Taxonomy" id="1307"/>
    <lineage>
        <taxon>Bacteria</taxon>
        <taxon>Bacillati</taxon>
        <taxon>Bacillota</taxon>
        <taxon>Bacilli</taxon>
        <taxon>Lactobacillales</taxon>
        <taxon>Streptococcaceae</taxon>
        <taxon>Streptococcus</taxon>
    </lineage>
</organism>
<evidence type="ECO:0000313" key="3">
    <source>
        <dbReference type="EMBL" id="TII00815.1"/>
    </source>
</evidence>
<keyword evidence="1" id="KW-1133">Transmembrane helix</keyword>
<dbReference type="EMBL" id="SSXO01000001">
    <property type="protein sequence ID" value="TII00815.1"/>
    <property type="molecule type" value="Genomic_DNA"/>
</dbReference>
<feature type="transmembrane region" description="Helical" evidence="1">
    <location>
        <begin position="20"/>
        <end position="40"/>
    </location>
</feature>
<dbReference type="Gene3D" id="3.10.450.40">
    <property type="match status" value="2"/>
</dbReference>
<dbReference type="SUPFAM" id="SSF54403">
    <property type="entry name" value="Cystatin/monellin"/>
    <property type="match status" value="2"/>
</dbReference>
<sequence length="165" mass="18761">MKKSLESVARFLQSTLGQWLVGLFICLFVLVFSFFFLLDLSIQPRKDTERELERVVLTNTPIQAVEDIELYNGQESFYSFYGKDEVGNDLVALVSDQDDTIYLSDLSAGIGQDEAESRAKENGATQIDRAVLGVYQEQLVWEVKSEQTYYLISFESGDFIKKEGL</sequence>
<proteinExistence type="predicted"/>
<reference evidence="2 4" key="1">
    <citation type="submission" date="2019-04" db="EMBL/GenBank/DDBJ databases">
        <title>Genome analysis of Streptococcus suis strain WUSS424.</title>
        <authorList>
            <person name="Chen H."/>
            <person name="Gao X."/>
            <person name="Wu Z."/>
        </authorList>
    </citation>
    <scope>NUCLEOTIDE SEQUENCE [LARGE SCALE GENOMIC DNA]</scope>
    <source>
        <strain evidence="2 4">WUSS424</strain>
    </source>
</reference>
<evidence type="ECO:0000313" key="4">
    <source>
        <dbReference type="Proteomes" id="UP000305165"/>
    </source>
</evidence>